<comment type="similarity">
    <text evidence="2">Belongs to the succinate/malate CoA ligase beta subunit family.</text>
</comment>
<organism evidence="9">
    <name type="scientific">candidate division WOR-3 bacterium</name>
    <dbReference type="NCBI Taxonomy" id="2052148"/>
    <lineage>
        <taxon>Bacteria</taxon>
        <taxon>Bacteria division WOR-3</taxon>
    </lineage>
</organism>
<dbReference type="SUPFAM" id="SSF56059">
    <property type="entry name" value="Glutathione synthetase ATP-binding domain-like"/>
    <property type="match status" value="1"/>
</dbReference>
<evidence type="ECO:0000313" key="9">
    <source>
        <dbReference type="EMBL" id="HDY58091.1"/>
    </source>
</evidence>
<dbReference type="InterPro" id="IPR013650">
    <property type="entry name" value="ATP-grasp_succ-CoA_synth-type"/>
</dbReference>
<gene>
    <name evidence="9" type="ORF">ENP86_00830</name>
</gene>
<keyword evidence="3 9" id="KW-0436">Ligase</keyword>
<dbReference type="GO" id="GO:0006099">
    <property type="term" value="P:tricarboxylic acid cycle"/>
    <property type="evidence" value="ECO:0007669"/>
    <property type="project" value="InterPro"/>
</dbReference>
<reference evidence="9" key="1">
    <citation type="journal article" date="2020" name="mSystems">
        <title>Genome- and Community-Level Interaction Insights into Carbon Utilization and Element Cycling Functions of Hydrothermarchaeota in Hydrothermal Sediment.</title>
        <authorList>
            <person name="Zhou Z."/>
            <person name="Liu Y."/>
            <person name="Xu W."/>
            <person name="Pan J."/>
            <person name="Luo Z.H."/>
            <person name="Li M."/>
        </authorList>
    </citation>
    <scope>NUCLEOTIDE SEQUENCE [LARGE SCALE GENOMIC DNA]</scope>
    <source>
        <strain evidence="9">SpSt-258</strain>
    </source>
</reference>
<dbReference type="Gene3D" id="3.30.470.20">
    <property type="entry name" value="ATP-grasp fold, B domain"/>
    <property type="match status" value="1"/>
</dbReference>
<sequence>MRLYEYEGKMLFRRKKIPVPDGVVVDRNSFGELDKVVYPVVIKAQVFLGGRGKAGVIQFAENRTDAEAKINSLLGKKHGSYVIEKVLVERKLEIDQELYVAALIDRIEHKPLLMVSIQGGMDIEEIVRTNPNAIKKYYFNPGEKLMEYQGRKVAGELGFSADLLTGVTNTVLNLYNFFIEYDCKLAEINPFVITKDKKFFALDAKVDLDEDAMFRHPELREMGIVARNEIGELTQREKIAKAAGIPYADVDPDGDIGVFPGGAGFGIAALDLITHYGGRPANFMDSGGAPTQEKLKAMLGLLMDNPKVKVIFGARFGGISRCDDWAKAVVQYAIENKPKKPMIMRMAGNMEEEGRKIFEQAKKEYPELFKNIKVYAYDTPIEDVIREVIRVAKEIK</sequence>
<evidence type="ECO:0000259" key="8">
    <source>
        <dbReference type="PROSITE" id="PS50975"/>
    </source>
</evidence>
<evidence type="ECO:0000256" key="3">
    <source>
        <dbReference type="ARBA" id="ARBA00022598"/>
    </source>
</evidence>
<comment type="caution">
    <text evidence="9">The sequence shown here is derived from an EMBL/GenBank/DDBJ whole genome shotgun (WGS) entry which is preliminary data.</text>
</comment>
<dbReference type="Gene3D" id="3.40.50.261">
    <property type="entry name" value="Succinyl-CoA synthetase domains"/>
    <property type="match status" value="1"/>
</dbReference>
<dbReference type="Pfam" id="PF00549">
    <property type="entry name" value="Ligase_CoA"/>
    <property type="match status" value="1"/>
</dbReference>
<evidence type="ECO:0000256" key="2">
    <source>
        <dbReference type="ARBA" id="ARBA00009182"/>
    </source>
</evidence>
<evidence type="ECO:0000256" key="6">
    <source>
        <dbReference type="ARBA" id="ARBA00022842"/>
    </source>
</evidence>
<feature type="domain" description="ATP-grasp" evidence="8">
    <location>
        <begin position="9"/>
        <end position="217"/>
    </location>
</feature>
<dbReference type="PANTHER" id="PTHR11815">
    <property type="entry name" value="SUCCINYL-COA SYNTHETASE BETA CHAIN"/>
    <property type="match status" value="1"/>
</dbReference>
<dbReference type="InterPro" id="IPR013815">
    <property type="entry name" value="ATP_grasp_subdomain_1"/>
</dbReference>
<proteinExistence type="inferred from homology"/>
<dbReference type="InterPro" id="IPR016102">
    <property type="entry name" value="Succinyl-CoA_synth-like"/>
</dbReference>
<keyword evidence="5 7" id="KW-0547">Nucleotide-binding</keyword>
<dbReference type="GO" id="GO:0046872">
    <property type="term" value="F:metal ion binding"/>
    <property type="evidence" value="ECO:0007669"/>
    <property type="project" value="UniProtKB-KW"/>
</dbReference>
<dbReference type="InterPro" id="IPR011761">
    <property type="entry name" value="ATP-grasp"/>
</dbReference>
<dbReference type="GO" id="GO:0042709">
    <property type="term" value="C:succinate-CoA ligase complex"/>
    <property type="evidence" value="ECO:0007669"/>
    <property type="project" value="TreeGrafter"/>
</dbReference>
<dbReference type="GO" id="GO:0004775">
    <property type="term" value="F:succinate-CoA ligase (ADP-forming) activity"/>
    <property type="evidence" value="ECO:0007669"/>
    <property type="project" value="TreeGrafter"/>
</dbReference>
<dbReference type="EMBL" id="DSKY01000002">
    <property type="protein sequence ID" value="HDY58091.1"/>
    <property type="molecule type" value="Genomic_DNA"/>
</dbReference>
<evidence type="ECO:0000256" key="7">
    <source>
        <dbReference type="PROSITE-ProRule" id="PRU00409"/>
    </source>
</evidence>
<dbReference type="PANTHER" id="PTHR11815:SF10">
    <property type="entry name" value="SUCCINATE--COA LIGASE [GDP-FORMING] SUBUNIT BETA, MITOCHONDRIAL"/>
    <property type="match status" value="1"/>
</dbReference>
<dbReference type="Pfam" id="PF08442">
    <property type="entry name" value="ATP-grasp_2"/>
    <property type="match status" value="1"/>
</dbReference>
<keyword evidence="7" id="KW-0067">ATP-binding</keyword>
<comment type="cofactor">
    <cofactor evidence="1">
        <name>Mg(2+)</name>
        <dbReference type="ChEBI" id="CHEBI:18420"/>
    </cofactor>
</comment>
<dbReference type="InterPro" id="IPR005809">
    <property type="entry name" value="Succ_CoA_ligase-like_bsu"/>
</dbReference>
<evidence type="ECO:0000256" key="1">
    <source>
        <dbReference type="ARBA" id="ARBA00001946"/>
    </source>
</evidence>
<name>A0A7V0Z3R2_UNCW3</name>
<dbReference type="SUPFAM" id="SSF52210">
    <property type="entry name" value="Succinyl-CoA synthetase domains"/>
    <property type="match status" value="1"/>
</dbReference>
<dbReference type="Gene3D" id="3.30.1490.20">
    <property type="entry name" value="ATP-grasp fold, A domain"/>
    <property type="match status" value="1"/>
</dbReference>
<protein>
    <submittedName>
        <fullName evidence="9">Succinate--CoA ligase subunit beta</fullName>
    </submittedName>
</protein>
<accession>A0A7V0Z3R2</accession>
<evidence type="ECO:0000256" key="5">
    <source>
        <dbReference type="ARBA" id="ARBA00022741"/>
    </source>
</evidence>
<dbReference type="InterPro" id="IPR005811">
    <property type="entry name" value="SUCC_ACL_C"/>
</dbReference>
<keyword evidence="6" id="KW-0460">Magnesium</keyword>
<dbReference type="PROSITE" id="PS50975">
    <property type="entry name" value="ATP_GRASP"/>
    <property type="match status" value="1"/>
</dbReference>
<dbReference type="GO" id="GO:0005524">
    <property type="term" value="F:ATP binding"/>
    <property type="evidence" value="ECO:0007669"/>
    <property type="project" value="UniProtKB-UniRule"/>
</dbReference>
<keyword evidence="4" id="KW-0479">Metal-binding</keyword>
<evidence type="ECO:0000256" key="4">
    <source>
        <dbReference type="ARBA" id="ARBA00022723"/>
    </source>
</evidence>
<dbReference type="PIRSF" id="PIRSF001554">
    <property type="entry name" value="SucCS_beta"/>
    <property type="match status" value="1"/>
</dbReference>
<dbReference type="GO" id="GO:0006104">
    <property type="term" value="P:succinyl-CoA metabolic process"/>
    <property type="evidence" value="ECO:0007669"/>
    <property type="project" value="TreeGrafter"/>
</dbReference>
<dbReference type="FunFam" id="3.30.470.20:FF:000002">
    <property type="entry name" value="Succinate--CoA ligase [ADP-forming] subunit beta"/>
    <property type="match status" value="1"/>
</dbReference>
<dbReference type="AlphaFoldDB" id="A0A7V0Z3R2"/>